<evidence type="ECO:0000256" key="2">
    <source>
        <dbReference type="SAM" id="MobiDB-lite"/>
    </source>
</evidence>
<protein>
    <submittedName>
        <fullName evidence="3">Uncharacterized protein</fullName>
    </submittedName>
</protein>
<dbReference type="AlphaFoldDB" id="A0AAV7QMP1"/>
<keyword evidence="1" id="KW-0175">Coiled coil</keyword>
<evidence type="ECO:0000256" key="1">
    <source>
        <dbReference type="SAM" id="Coils"/>
    </source>
</evidence>
<gene>
    <name evidence="3" type="ORF">NDU88_008150</name>
</gene>
<feature type="region of interest" description="Disordered" evidence="2">
    <location>
        <begin position="147"/>
        <end position="166"/>
    </location>
</feature>
<feature type="coiled-coil region" evidence="1">
    <location>
        <begin position="65"/>
        <end position="99"/>
    </location>
</feature>
<keyword evidence="4" id="KW-1185">Reference proteome</keyword>
<reference evidence="3" key="1">
    <citation type="journal article" date="2022" name="bioRxiv">
        <title>Sequencing and chromosome-scale assembly of the giantPleurodeles waltlgenome.</title>
        <authorList>
            <person name="Brown T."/>
            <person name="Elewa A."/>
            <person name="Iarovenko S."/>
            <person name="Subramanian E."/>
            <person name="Araus A.J."/>
            <person name="Petzold A."/>
            <person name="Susuki M."/>
            <person name="Suzuki K.-i.T."/>
            <person name="Hayashi T."/>
            <person name="Toyoda A."/>
            <person name="Oliveira C."/>
            <person name="Osipova E."/>
            <person name="Leigh N.D."/>
            <person name="Simon A."/>
            <person name="Yun M.H."/>
        </authorList>
    </citation>
    <scope>NUCLEOTIDE SEQUENCE</scope>
    <source>
        <strain evidence="3">20211129_DDA</strain>
        <tissue evidence="3">Liver</tissue>
    </source>
</reference>
<evidence type="ECO:0000313" key="4">
    <source>
        <dbReference type="Proteomes" id="UP001066276"/>
    </source>
</evidence>
<evidence type="ECO:0000313" key="3">
    <source>
        <dbReference type="EMBL" id="KAJ1141822.1"/>
    </source>
</evidence>
<dbReference type="Proteomes" id="UP001066276">
    <property type="component" value="Chromosome 6"/>
</dbReference>
<proteinExistence type="predicted"/>
<organism evidence="3 4">
    <name type="scientific">Pleurodeles waltl</name>
    <name type="common">Iberian ribbed newt</name>
    <dbReference type="NCBI Taxonomy" id="8319"/>
    <lineage>
        <taxon>Eukaryota</taxon>
        <taxon>Metazoa</taxon>
        <taxon>Chordata</taxon>
        <taxon>Craniata</taxon>
        <taxon>Vertebrata</taxon>
        <taxon>Euteleostomi</taxon>
        <taxon>Amphibia</taxon>
        <taxon>Batrachia</taxon>
        <taxon>Caudata</taxon>
        <taxon>Salamandroidea</taxon>
        <taxon>Salamandridae</taxon>
        <taxon>Pleurodelinae</taxon>
        <taxon>Pleurodeles</taxon>
    </lineage>
</organism>
<dbReference type="EMBL" id="JANPWB010000010">
    <property type="protein sequence ID" value="KAJ1141822.1"/>
    <property type="molecule type" value="Genomic_DNA"/>
</dbReference>
<accession>A0AAV7QMP1</accession>
<comment type="caution">
    <text evidence="3">The sequence shown here is derived from an EMBL/GenBank/DDBJ whole genome shotgun (WGS) entry which is preliminary data.</text>
</comment>
<sequence length="166" mass="18838">MEVTLHNHTSQFKKVPQAILDTKTTLETKIDAVTLDGNLLRTDHWVLVERVTETENDVAMLTPCVKALQENMTHLTTEVDELQRRAEDAEGRSRQNNIRLVGFPERAKVPSTELFLEKWLTGTVLQNKVPKVFSVERHIGSRVDPCRRLLTPTTDSPTTQVPRQGS</sequence>
<feature type="compositionally biased region" description="Polar residues" evidence="2">
    <location>
        <begin position="151"/>
        <end position="166"/>
    </location>
</feature>
<name>A0AAV7QMP1_PLEWA</name>